<keyword evidence="4" id="KW-1185">Reference proteome</keyword>
<feature type="domain" description="Apple" evidence="1">
    <location>
        <begin position="269"/>
        <end position="306"/>
    </location>
</feature>
<accession>A0A7I8WF91</accession>
<dbReference type="EMBL" id="CAJFCJ010000096">
    <property type="protein sequence ID" value="CAD5126869.1"/>
    <property type="molecule type" value="Genomic_DNA"/>
</dbReference>
<dbReference type="OrthoDB" id="6044094at2759"/>
<feature type="domain" description="Tc1-like transposase DDE" evidence="2">
    <location>
        <begin position="138"/>
        <end position="248"/>
    </location>
</feature>
<feature type="domain" description="Apple" evidence="1">
    <location>
        <begin position="354"/>
        <end position="389"/>
    </location>
</feature>
<sequence>MKYQSQIRDLARRKKGEMTYKELEADLKISKLSLQYICENKREGKPDRRGRPPKANDRVKTLIKRECIRLQENKELATAEKIKDNLSLDVSERTILRILNKNRAKYLSILKVCPLSARAKSTQLSILGRWVQSQIEYKKVGKYAKKTFKEANGSLNIWGFIKSDGSRGLYKSNLNLEKYREILDKSVLENYNRDHVFVQDSAPCHTSRGTLRYPNEKNIRHLEDWTDQSPDLNPIENLWSYLKGRYENEVVEPNVRFSVPEWSGDNFKVISIEECFAVCNSYEECKAIDYKMATKRCHLKSSYTGKSYRDNFVLFVKDTQPQLSDNFYHIWENKVVVSDPPFVSPIWNTDYKAVSLDVCLKECNLHSGCKAIDYVLASRNCSLKTQYTNYKFFEAGLLYIKGAFCK</sequence>
<dbReference type="InterPro" id="IPR038717">
    <property type="entry name" value="Tc1-like_DDE_dom"/>
</dbReference>
<evidence type="ECO:0000313" key="4">
    <source>
        <dbReference type="Proteomes" id="UP000549394"/>
    </source>
</evidence>
<dbReference type="Proteomes" id="UP000549394">
    <property type="component" value="Unassembled WGS sequence"/>
</dbReference>
<dbReference type="SUPFAM" id="SSF57414">
    <property type="entry name" value="Hairpin loop containing domain-like"/>
    <property type="match status" value="1"/>
</dbReference>
<dbReference type="Pfam" id="PF13358">
    <property type="entry name" value="DDE_3"/>
    <property type="match status" value="1"/>
</dbReference>
<dbReference type="GO" id="GO:0003676">
    <property type="term" value="F:nucleic acid binding"/>
    <property type="evidence" value="ECO:0007669"/>
    <property type="project" value="InterPro"/>
</dbReference>
<evidence type="ECO:0000259" key="2">
    <source>
        <dbReference type="Pfam" id="PF13358"/>
    </source>
</evidence>
<comment type="caution">
    <text evidence="3">The sequence shown here is derived from an EMBL/GenBank/DDBJ whole genome shotgun (WGS) entry which is preliminary data.</text>
</comment>
<gene>
    <name evidence="3" type="ORF">DGYR_LOCUS14087</name>
</gene>
<dbReference type="InterPro" id="IPR003609">
    <property type="entry name" value="Pan_app"/>
</dbReference>
<evidence type="ECO:0000313" key="3">
    <source>
        <dbReference type="EMBL" id="CAD5126869.1"/>
    </source>
</evidence>
<proteinExistence type="predicted"/>
<organism evidence="3 4">
    <name type="scientific">Dimorphilus gyrociliatus</name>
    <dbReference type="NCBI Taxonomy" id="2664684"/>
    <lineage>
        <taxon>Eukaryota</taxon>
        <taxon>Metazoa</taxon>
        <taxon>Spiralia</taxon>
        <taxon>Lophotrochozoa</taxon>
        <taxon>Annelida</taxon>
        <taxon>Polychaeta</taxon>
        <taxon>Polychaeta incertae sedis</taxon>
        <taxon>Dinophilidae</taxon>
        <taxon>Dimorphilus</taxon>
    </lineage>
</organism>
<dbReference type="Pfam" id="PF00024">
    <property type="entry name" value="PAN_1"/>
    <property type="match status" value="2"/>
</dbReference>
<name>A0A7I8WF91_9ANNE</name>
<protein>
    <submittedName>
        <fullName evidence="3">DgyrCDS14898</fullName>
    </submittedName>
</protein>
<dbReference type="InterPro" id="IPR036397">
    <property type="entry name" value="RNaseH_sf"/>
</dbReference>
<dbReference type="AlphaFoldDB" id="A0A7I8WF91"/>
<reference evidence="3 4" key="1">
    <citation type="submission" date="2020-08" db="EMBL/GenBank/DDBJ databases">
        <authorList>
            <person name="Hejnol A."/>
        </authorList>
    </citation>
    <scope>NUCLEOTIDE SEQUENCE [LARGE SCALE GENOMIC DNA]</scope>
</reference>
<dbReference type="Gene3D" id="3.30.420.10">
    <property type="entry name" value="Ribonuclease H-like superfamily/Ribonuclease H"/>
    <property type="match status" value="1"/>
</dbReference>
<evidence type="ECO:0000259" key="1">
    <source>
        <dbReference type="Pfam" id="PF00024"/>
    </source>
</evidence>